<evidence type="ECO:0000313" key="2">
    <source>
        <dbReference type="Proteomes" id="UP000828390"/>
    </source>
</evidence>
<keyword evidence="2" id="KW-1185">Reference proteome</keyword>
<dbReference type="EMBL" id="JAIWYP010000002">
    <property type="protein sequence ID" value="KAH3864938.1"/>
    <property type="molecule type" value="Genomic_DNA"/>
</dbReference>
<proteinExistence type="predicted"/>
<accession>A0A9D4LUI5</accession>
<dbReference type="AlphaFoldDB" id="A0A9D4LUI5"/>
<comment type="caution">
    <text evidence="1">The sequence shown here is derived from an EMBL/GenBank/DDBJ whole genome shotgun (WGS) entry which is preliminary data.</text>
</comment>
<gene>
    <name evidence="1" type="ORF">DPMN_027971</name>
</gene>
<organism evidence="1 2">
    <name type="scientific">Dreissena polymorpha</name>
    <name type="common">Zebra mussel</name>
    <name type="synonym">Mytilus polymorpha</name>
    <dbReference type="NCBI Taxonomy" id="45954"/>
    <lineage>
        <taxon>Eukaryota</taxon>
        <taxon>Metazoa</taxon>
        <taxon>Spiralia</taxon>
        <taxon>Lophotrochozoa</taxon>
        <taxon>Mollusca</taxon>
        <taxon>Bivalvia</taxon>
        <taxon>Autobranchia</taxon>
        <taxon>Heteroconchia</taxon>
        <taxon>Euheterodonta</taxon>
        <taxon>Imparidentia</taxon>
        <taxon>Neoheterodontei</taxon>
        <taxon>Myida</taxon>
        <taxon>Dreissenoidea</taxon>
        <taxon>Dreissenidae</taxon>
        <taxon>Dreissena</taxon>
    </lineage>
</organism>
<evidence type="ECO:0000313" key="1">
    <source>
        <dbReference type="EMBL" id="KAH3864938.1"/>
    </source>
</evidence>
<reference evidence="1" key="2">
    <citation type="submission" date="2020-11" db="EMBL/GenBank/DDBJ databases">
        <authorList>
            <person name="McCartney M.A."/>
            <person name="Auch B."/>
            <person name="Kono T."/>
            <person name="Mallez S."/>
            <person name="Becker A."/>
            <person name="Gohl D.M."/>
            <person name="Silverstein K.A.T."/>
            <person name="Koren S."/>
            <person name="Bechman K.B."/>
            <person name="Herman A."/>
            <person name="Abrahante J.E."/>
            <person name="Garbe J."/>
        </authorList>
    </citation>
    <scope>NUCLEOTIDE SEQUENCE</scope>
    <source>
        <strain evidence="1">Duluth1</strain>
        <tissue evidence="1">Whole animal</tissue>
    </source>
</reference>
<protein>
    <submittedName>
        <fullName evidence="1">Uncharacterized protein</fullName>
    </submittedName>
</protein>
<sequence>MKSLETVKDLSCCRLESNRHEHMLVAATDTSFQADTTSTTDSYEMDLDDDFNDILASFDSDEQEVLLFDINDNFDMMKMMK</sequence>
<name>A0A9D4LUI5_DREPO</name>
<dbReference type="Proteomes" id="UP000828390">
    <property type="component" value="Unassembled WGS sequence"/>
</dbReference>
<reference evidence="1" key="1">
    <citation type="journal article" date="2019" name="bioRxiv">
        <title>The Genome of the Zebra Mussel, Dreissena polymorpha: A Resource for Invasive Species Research.</title>
        <authorList>
            <person name="McCartney M.A."/>
            <person name="Auch B."/>
            <person name="Kono T."/>
            <person name="Mallez S."/>
            <person name="Zhang Y."/>
            <person name="Obille A."/>
            <person name="Becker A."/>
            <person name="Abrahante J.E."/>
            <person name="Garbe J."/>
            <person name="Badalamenti J.P."/>
            <person name="Herman A."/>
            <person name="Mangelson H."/>
            <person name="Liachko I."/>
            <person name="Sullivan S."/>
            <person name="Sone E.D."/>
            <person name="Koren S."/>
            <person name="Silverstein K.A.T."/>
            <person name="Beckman K.B."/>
            <person name="Gohl D.M."/>
        </authorList>
    </citation>
    <scope>NUCLEOTIDE SEQUENCE</scope>
    <source>
        <strain evidence="1">Duluth1</strain>
        <tissue evidence="1">Whole animal</tissue>
    </source>
</reference>